<dbReference type="Gene3D" id="2.30.30.60">
    <property type="match status" value="1"/>
</dbReference>
<feature type="transmembrane region" description="Helical" evidence="7">
    <location>
        <begin position="60"/>
        <end position="82"/>
    </location>
</feature>
<evidence type="ECO:0000256" key="2">
    <source>
        <dbReference type="ARBA" id="ARBA00008017"/>
    </source>
</evidence>
<dbReference type="Pfam" id="PF00924">
    <property type="entry name" value="MS_channel_2nd"/>
    <property type="match status" value="1"/>
</dbReference>
<proteinExistence type="inferred from homology"/>
<dbReference type="SUPFAM" id="SSF82689">
    <property type="entry name" value="Mechanosensitive channel protein MscS (YggB), C-terminal domain"/>
    <property type="match status" value="1"/>
</dbReference>
<dbReference type="GO" id="GO:0005886">
    <property type="term" value="C:plasma membrane"/>
    <property type="evidence" value="ECO:0007669"/>
    <property type="project" value="UniProtKB-SubCell"/>
</dbReference>
<dbReference type="InterPro" id="IPR045275">
    <property type="entry name" value="MscS_archaea/bacteria_type"/>
</dbReference>
<keyword evidence="6 7" id="KW-0472">Membrane</keyword>
<dbReference type="InterPro" id="IPR049278">
    <property type="entry name" value="MS_channel_C"/>
</dbReference>
<comment type="caution">
    <text evidence="10">The sequence shown here is derived from an EMBL/GenBank/DDBJ whole genome shotgun (WGS) entry which is preliminary data.</text>
</comment>
<evidence type="ECO:0000256" key="3">
    <source>
        <dbReference type="ARBA" id="ARBA00022475"/>
    </source>
</evidence>
<dbReference type="InterPro" id="IPR011014">
    <property type="entry name" value="MscS_channel_TM-2"/>
</dbReference>
<evidence type="ECO:0000259" key="8">
    <source>
        <dbReference type="Pfam" id="PF00924"/>
    </source>
</evidence>
<feature type="transmembrane region" description="Helical" evidence="7">
    <location>
        <begin position="20"/>
        <end position="39"/>
    </location>
</feature>
<dbReference type="PANTHER" id="PTHR30221">
    <property type="entry name" value="SMALL-CONDUCTANCE MECHANOSENSITIVE CHANNEL"/>
    <property type="match status" value="1"/>
</dbReference>
<dbReference type="SUPFAM" id="SSF82861">
    <property type="entry name" value="Mechanosensitive channel protein MscS (YggB), transmembrane region"/>
    <property type="match status" value="1"/>
</dbReference>
<name>A0A2D3WB56_9BACT</name>
<evidence type="ECO:0000256" key="4">
    <source>
        <dbReference type="ARBA" id="ARBA00022692"/>
    </source>
</evidence>
<keyword evidence="4 7" id="KW-0812">Transmembrane</keyword>
<keyword evidence="5 7" id="KW-1133">Transmembrane helix</keyword>
<protein>
    <submittedName>
        <fullName evidence="10">Mechanosensitive ion channel protein MscS</fullName>
    </submittedName>
</protein>
<dbReference type="InterPro" id="IPR008910">
    <property type="entry name" value="MSC_TM_helix"/>
</dbReference>
<evidence type="ECO:0000256" key="1">
    <source>
        <dbReference type="ARBA" id="ARBA00004651"/>
    </source>
</evidence>
<dbReference type="SUPFAM" id="SSF50182">
    <property type="entry name" value="Sm-like ribonucleoproteins"/>
    <property type="match status" value="1"/>
</dbReference>
<organism evidence="10 11">
    <name type="scientific">Sulfuricurvum kujiense</name>
    <dbReference type="NCBI Taxonomy" id="148813"/>
    <lineage>
        <taxon>Bacteria</taxon>
        <taxon>Pseudomonadati</taxon>
        <taxon>Campylobacterota</taxon>
        <taxon>Epsilonproteobacteria</taxon>
        <taxon>Campylobacterales</taxon>
        <taxon>Sulfurimonadaceae</taxon>
        <taxon>Sulfuricurvum</taxon>
    </lineage>
</organism>
<dbReference type="Proteomes" id="UP000228859">
    <property type="component" value="Unassembled WGS sequence"/>
</dbReference>
<dbReference type="GO" id="GO:0008381">
    <property type="term" value="F:mechanosensitive monoatomic ion channel activity"/>
    <property type="evidence" value="ECO:0007669"/>
    <property type="project" value="InterPro"/>
</dbReference>
<gene>
    <name evidence="10" type="ORF">CFH83_05415</name>
</gene>
<dbReference type="EMBL" id="DLUI01000075">
    <property type="protein sequence ID" value="DAB38542.1"/>
    <property type="molecule type" value="Genomic_DNA"/>
</dbReference>
<evidence type="ECO:0000256" key="6">
    <source>
        <dbReference type="ARBA" id="ARBA00023136"/>
    </source>
</evidence>
<reference evidence="10 11" key="1">
    <citation type="journal article" date="2017" name="Front. Microbiol.">
        <title>Comparative Genomic Analysis of the Class Epsilonproteobacteria and Proposed Reclassification to Epsilonbacteraeota (phyl. nov.).</title>
        <authorList>
            <person name="Waite D.W."/>
            <person name="Vanwonterghem I."/>
            <person name="Rinke C."/>
            <person name="Parks D.H."/>
            <person name="Zhang Y."/>
            <person name="Takai K."/>
            <person name="Sievert S.M."/>
            <person name="Simon J."/>
            <person name="Campbell B.J."/>
            <person name="Hanson T.E."/>
            <person name="Woyke T."/>
            <person name="Klotz M.G."/>
            <person name="Hugenholtz P."/>
        </authorList>
    </citation>
    <scope>NUCLEOTIDE SEQUENCE [LARGE SCALE GENOMIC DNA]</scope>
    <source>
        <strain evidence="10">UBA12443</strain>
    </source>
</reference>
<sequence length="276" mass="30777">MDQELAYLNQFYLKVIDFLANYSFQIIGALIIVIIGWFFSKYVFNVLMKFLEQHDFDPTLSKFVANGVRVLIFGAMLVVAIGKLGISIAPFIAAVGAIFLTAGLAIQGSVANYAAGISLIITRPFKIGDTILINKVYGEVEEIRLAYTTLRTEDEELITVPNKNMIGEVIVNSFNYRVVESSVGISYDADAEKAIALIREAIEGFESVSTETKAIVGIENFGESAVEIGIRYWVPTRNYFKTQFEVNMAIYKALKNGNITIPYPQREIRIQHTNEG</sequence>
<keyword evidence="3" id="KW-1003">Cell membrane</keyword>
<comment type="similarity">
    <text evidence="2">Belongs to the MscS (TC 1.A.23) family.</text>
</comment>
<evidence type="ECO:0000259" key="9">
    <source>
        <dbReference type="Pfam" id="PF21082"/>
    </source>
</evidence>
<dbReference type="AlphaFoldDB" id="A0A2D3WB56"/>
<evidence type="ECO:0000256" key="5">
    <source>
        <dbReference type="ARBA" id="ARBA00022989"/>
    </source>
</evidence>
<feature type="domain" description="Mechanosensitive ion channel MscS C-terminal" evidence="9">
    <location>
        <begin position="180"/>
        <end position="260"/>
    </location>
</feature>
<dbReference type="InterPro" id="IPR011066">
    <property type="entry name" value="MscS_channel_C_sf"/>
</dbReference>
<comment type="subcellular location">
    <subcellularLocation>
        <location evidence="1">Cell membrane</location>
        <topology evidence="1">Multi-pass membrane protein</topology>
    </subcellularLocation>
</comment>
<dbReference type="Pfam" id="PF21082">
    <property type="entry name" value="MS_channel_3rd"/>
    <property type="match status" value="1"/>
</dbReference>
<feature type="domain" description="Mechanosensitive ion channel MscS" evidence="8">
    <location>
        <begin position="109"/>
        <end position="172"/>
    </location>
</feature>
<dbReference type="Gene3D" id="1.10.287.1260">
    <property type="match status" value="1"/>
</dbReference>
<dbReference type="InterPro" id="IPR010920">
    <property type="entry name" value="LSM_dom_sf"/>
</dbReference>
<evidence type="ECO:0000256" key="7">
    <source>
        <dbReference type="SAM" id="Phobius"/>
    </source>
</evidence>
<dbReference type="PANTHER" id="PTHR30221:SF1">
    <property type="entry name" value="SMALL-CONDUCTANCE MECHANOSENSITIVE CHANNEL"/>
    <property type="match status" value="1"/>
</dbReference>
<evidence type="ECO:0000313" key="11">
    <source>
        <dbReference type="Proteomes" id="UP000228859"/>
    </source>
</evidence>
<dbReference type="Pfam" id="PF05552">
    <property type="entry name" value="MS_channel_1st_1"/>
    <property type="match status" value="1"/>
</dbReference>
<accession>A0A2D3WB56</accession>
<dbReference type="RefSeq" id="WP_294894637.1">
    <property type="nucleotide sequence ID" value="NZ_DLUI01000075.1"/>
</dbReference>
<evidence type="ECO:0000313" key="10">
    <source>
        <dbReference type="EMBL" id="DAB38542.1"/>
    </source>
</evidence>
<dbReference type="InterPro" id="IPR023408">
    <property type="entry name" value="MscS_beta-dom_sf"/>
</dbReference>
<dbReference type="InterPro" id="IPR006685">
    <property type="entry name" value="MscS_channel_2nd"/>
</dbReference>
<dbReference type="Gene3D" id="3.30.70.100">
    <property type="match status" value="1"/>
</dbReference>